<dbReference type="OrthoDB" id="323256at2759"/>
<accession>A0A1R2AXV4</accession>
<protein>
    <submittedName>
        <fullName evidence="1">Uncharacterized protein</fullName>
    </submittedName>
</protein>
<evidence type="ECO:0000313" key="1">
    <source>
        <dbReference type="EMBL" id="OMJ69364.1"/>
    </source>
</evidence>
<sequence>MIRNDPIFKREEGVIQPSSELKKLAPLSNWKLTSQFKNLKKNASFRSGSRIMWLKGQENYLISLDSYGRAVLHNTLNSSPPIILGKPQERFLKLALNTYFLYIILKKPESQFLKIYKVPTESLHAFFPTRTQLFKNLQFTSLNIEELDAENLKLVIKNEQQFEIWDLESQEKSYSMQIPSGFDVRYSRGMIIFLYQDGQNLRIIVKDLRSDENWQLVILGGSMPYFCEVLGQNILIGMINREMKAINYRNAGTCFNYGKCLRYYAMEGIDDAFLLLENGQGVFASNPKSLIPCESIDRIFCNKDEHLFVYSKKSNAVKVITPNGMNEEIKLINASKLSAIGINVDSQHVYLGCVKGKISVFE</sequence>
<reference evidence="1 2" key="1">
    <citation type="submission" date="2016-11" db="EMBL/GenBank/DDBJ databases">
        <title>The macronuclear genome of Stentor coeruleus: a giant cell with tiny introns.</title>
        <authorList>
            <person name="Slabodnick M."/>
            <person name="Ruby J.G."/>
            <person name="Reiff S.B."/>
            <person name="Swart E.C."/>
            <person name="Gosai S."/>
            <person name="Prabakaran S."/>
            <person name="Witkowska E."/>
            <person name="Larue G.E."/>
            <person name="Fisher S."/>
            <person name="Freeman R.M."/>
            <person name="Gunawardena J."/>
            <person name="Chu W."/>
            <person name="Stover N.A."/>
            <person name="Gregory B.D."/>
            <person name="Nowacki M."/>
            <person name="Derisi J."/>
            <person name="Roy S.W."/>
            <person name="Marshall W.F."/>
            <person name="Sood P."/>
        </authorList>
    </citation>
    <scope>NUCLEOTIDE SEQUENCE [LARGE SCALE GENOMIC DNA]</scope>
    <source>
        <strain evidence="1">WM001</strain>
    </source>
</reference>
<organism evidence="1 2">
    <name type="scientific">Stentor coeruleus</name>
    <dbReference type="NCBI Taxonomy" id="5963"/>
    <lineage>
        <taxon>Eukaryota</taxon>
        <taxon>Sar</taxon>
        <taxon>Alveolata</taxon>
        <taxon>Ciliophora</taxon>
        <taxon>Postciliodesmatophora</taxon>
        <taxon>Heterotrichea</taxon>
        <taxon>Heterotrichida</taxon>
        <taxon>Stentoridae</taxon>
        <taxon>Stentor</taxon>
    </lineage>
</organism>
<dbReference type="AlphaFoldDB" id="A0A1R2AXV4"/>
<keyword evidence="2" id="KW-1185">Reference proteome</keyword>
<evidence type="ECO:0000313" key="2">
    <source>
        <dbReference type="Proteomes" id="UP000187209"/>
    </source>
</evidence>
<name>A0A1R2AXV4_9CILI</name>
<dbReference type="EMBL" id="MPUH01001207">
    <property type="protein sequence ID" value="OMJ69364.1"/>
    <property type="molecule type" value="Genomic_DNA"/>
</dbReference>
<dbReference type="Proteomes" id="UP000187209">
    <property type="component" value="Unassembled WGS sequence"/>
</dbReference>
<dbReference type="SUPFAM" id="SSF50969">
    <property type="entry name" value="YVTN repeat-like/Quinoprotein amine dehydrogenase"/>
    <property type="match status" value="1"/>
</dbReference>
<proteinExistence type="predicted"/>
<dbReference type="InterPro" id="IPR011044">
    <property type="entry name" value="Quino_amine_DH_bsu"/>
</dbReference>
<gene>
    <name evidence="1" type="ORF">SteCoe_32928</name>
</gene>
<comment type="caution">
    <text evidence="1">The sequence shown here is derived from an EMBL/GenBank/DDBJ whole genome shotgun (WGS) entry which is preliminary data.</text>
</comment>